<protein>
    <submittedName>
        <fullName evidence="1">Uncharacterized protein</fullName>
    </submittedName>
</protein>
<evidence type="ECO:0000313" key="1">
    <source>
        <dbReference type="EMBL" id="CAD8704514.1"/>
    </source>
</evidence>
<gene>
    <name evidence="1" type="ORF">MANT1106_LOCUS7196</name>
</gene>
<proteinExistence type="predicted"/>
<organism evidence="1">
    <name type="scientific">Mantoniella antarctica</name>
    <dbReference type="NCBI Taxonomy" id="81844"/>
    <lineage>
        <taxon>Eukaryota</taxon>
        <taxon>Viridiplantae</taxon>
        <taxon>Chlorophyta</taxon>
        <taxon>Mamiellophyceae</taxon>
        <taxon>Mamiellales</taxon>
        <taxon>Mamiellaceae</taxon>
        <taxon>Mantoniella</taxon>
    </lineage>
</organism>
<sequence>MRHASELRTRTEAVENTIVKKEHDPRPPEWCLGGIKHVAATEELESALDLIRTFQTTAAAVRGAKEREEQLLWTDARRQRFTAQRVAAREEYKQVHFGRDSAGTNGPDGSTFNVRGNLGDLDGIGKFLEQLHTEDRRYPYRIPEGW</sequence>
<dbReference type="EMBL" id="HBFC01012355">
    <property type="protein sequence ID" value="CAD8704514.1"/>
    <property type="molecule type" value="Transcribed_RNA"/>
</dbReference>
<accession>A0A7S0X6J2</accession>
<reference evidence="1" key="1">
    <citation type="submission" date="2021-01" db="EMBL/GenBank/DDBJ databases">
        <authorList>
            <person name="Corre E."/>
            <person name="Pelletier E."/>
            <person name="Niang G."/>
            <person name="Scheremetjew M."/>
            <person name="Finn R."/>
            <person name="Kale V."/>
            <person name="Holt S."/>
            <person name="Cochrane G."/>
            <person name="Meng A."/>
            <person name="Brown T."/>
            <person name="Cohen L."/>
        </authorList>
    </citation>
    <scope>NUCLEOTIDE SEQUENCE</scope>
    <source>
        <strain evidence="1">SL-175</strain>
    </source>
</reference>
<dbReference type="AlphaFoldDB" id="A0A7S0X6J2"/>
<name>A0A7S0X6J2_9CHLO</name>